<dbReference type="EMBL" id="CP027062">
    <property type="protein sequence ID" value="AVI52172.1"/>
    <property type="molecule type" value="Genomic_DNA"/>
</dbReference>
<dbReference type="KEGG" id="aue:C5O00_13820"/>
<evidence type="ECO:0000313" key="4">
    <source>
        <dbReference type="Proteomes" id="UP000238442"/>
    </source>
</evidence>
<dbReference type="PROSITE" id="PS51257">
    <property type="entry name" value="PROKAR_LIPOPROTEIN"/>
    <property type="match status" value="1"/>
</dbReference>
<dbReference type="PANTHER" id="PTHR46093:SF18">
    <property type="entry name" value="FIBRONECTIN TYPE-III DOMAIN-CONTAINING PROTEIN"/>
    <property type="match status" value="1"/>
</dbReference>
<keyword evidence="1" id="KW-0880">Kelch repeat</keyword>
<dbReference type="PANTHER" id="PTHR46093">
    <property type="entry name" value="ACYL-COA-BINDING DOMAIN-CONTAINING PROTEIN 5"/>
    <property type="match status" value="1"/>
</dbReference>
<evidence type="ECO:0008006" key="5">
    <source>
        <dbReference type="Google" id="ProtNLM"/>
    </source>
</evidence>
<evidence type="ECO:0000256" key="1">
    <source>
        <dbReference type="ARBA" id="ARBA00022441"/>
    </source>
</evidence>
<dbReference type="AlphaFoldDB" id="A0A2S0HZT2"/>
<proteinExistence type="predicted"/>
<dbReference type="SUPFAM" id="SSF117281">
    <property type="entry name" value="Kelch motif"/>
    <property type="match status" value="1"/>
</dbReference>
<dbReference type="InterPro" id="IPR015915">
    <property type="entry name" value="Kelch-typ_b-propeller"/>
</dbReference>
<evidence type="ECO:0000256" key="2">
    <source>
        <dbReference type="ARBA" id="ARBA00022737"/>
    </source>
</evidence>
<organism evidence="3 4">
    <name type="scientific">Pukyongia salina</name>
    <dbReference type="NCBI Taxonomy" id="2094025"/>
    <lineage>
        <taxon>Bacteria</taxon>
        <taxon>Pseudomonadati</taxon>
        <taxon>Bacteroidota</taxon>
        <taxon>Flavobacteriia</taxon>
        <taxon>Flavobacteriales</taxon>
        <taxon>Flavobacteriaceae</taxon>
        <taxon>Pukyongia</taxon>
    </lineage>
</organism>
<keyword evidence="4" id="KW-1185">Reference proteome</keyword>
<reference evidence="3 4" key="1">
    <citation type="submission" date="2018-02" db="EMBL/GenBank/DDBJ databases">
        <title>Genomic analysis of the strain RR4-38 isolated from a seawater recirculating aquaculture system.</title>
        <authorList>
            <person name="Kim Y.-S."/>
            <person name="Jang Y.H."/>
            <person name="Kim K.-H."/>
        </authorList>
    </citation>
    <scope>NUCLEOTIDE SEQUENCE [LARGE SCALE GENOMIC DNA]</scope>
    <source>
        <strain evidence="3 4">RR4-38</strain>
    </source>
</reference>
<protein>
    <recommendedName>
        <fullName evidence="5">Galactose oxidase</fullName>
    </recommendedName>
</protein>
<evidence type="ECO:0000313" key="3">
    <source>
        <dbReference type="EMBL" id="AVI52172.1"/>
    </source>
</evidence>
<dbReference type="Gene3D" id="2.120.10.80">
    <property type="entry name" value="Kelch-type beta propeller"/>
    <property type="match status" value="2"/>
</dbReference>
<dbReference type="Pfam" id="PF24681">
    <property type="entry name" value="Kelch_KLHDC2_KLHL20_DRC7"/>
    <property type="match status" value="1"/>
</dbReference>
<accession>A0A2S0HZT2</accession>
<sequence>MKKKAILIFSLVMTLGCVSNIERKENLGFVRNAHSMAYNALESKVYLFAGASEEEVVSDLWVLDSKNWRRVDTKIQPEPRTFASMVYDIQNNRLILFGGSKVLFGIKPDSNNLLNDTWQFKNNKWEKLITKNSPIPRAEASMVYDQDRETVVLFGGYHIQNNEYIKLGDTWEFRNNDWNLITNSGPSNRHGAAMAYDSEEKCIILFGGSTIDKQYGESKGETWKWDGKEWKKTTNIGPAGIFNASMAYDEERKEFIRFGGWNGTTRINETWRLSGNNWDKLKTNKSPNPRNHSNMIYDQKNGRMVLFGGHDGENVFGDIWEFRNYEWNKIMETSPIRRIENGH</sequence>
<dbReference type="OrthoDB" id="211220at2"/>
<dbReference type="RefSeq" id="WP_105217412.1">
    <property type="nucleotide sequence ID" value="NZ_CP027062.1"/>
</dbReference>
<gene>
    <name evidence="3" type="ORF">C5O00_13820</name>
</gene>
<dbReference type="Proteomes" id="UP000238442">
    <property type="component" value="Chromosome"/>
</dbReference>
<name>A0A2S0HZT2_9FLAO</name>
<keyword evidence="2" id="KW-0677">Repeat</keyword>